<comment type="caution">
    <text evidence="1">The sequence shown here is derived from an EMBL/GenBank/DDBJ whole genome shotgun (WGS) entry which is preliminary data.</text>
</comment>
<dbReference type="Pfam" id="PF03747">
    <property type="entry name" value="ADP_ribosyl_GH"/>
    <property type="match status" value="1"/>
</dbReference>
<dbReference type="InterPro" id="IPR050792">
    <property type="entry name" value="ADP-ribosylglycohydrolase"/>
</dbReference>
<reference evidence="1 2" key="1">
    <citation type="submission" date="2022-11" db="EMBL/GenBank/DDBJ databases">
        <title>Spartinivicinus poritis sp. nov., isolated from scleractinian coral Porites lutea.</title>
        <authorList>
            <person name="Zhang G."/>
            <person name="Cai L."/>
            <person name="Wei Q."/>
        </authorList>
    </citation>
    <scope>NUCLEOTIDE SEQUENCE [LARGE SCALE GENOMIC DNA]</scope>
    <source>
        <strain evidence="1 2">A2-2</strain>
    </source>
</reference>
<dbReference type="RefSeq" id="WP_274691290.1">
    <property type="nucleotide sequence ID" value="NZ_JAPMOU010000047.1"/>
</dbReference>
<dbReference type="Gene3D" id="1.10.4080.10">
    <property type="entry name" value="ADP-ribosylation/Crystallin J1"/>
    <property type="match status" value="1"/>
</dbReference>
<keyword evidence="2" id="KW-1185">Reference proteome</keyword>
<dbReference type="InterPro" id="IPR036705">
    <property type="entry name" value="Ribosyl_crysJ1_sf"/>
</dbReference>
<dbReference type="EMBL" id="JAPMOU010000047">
    <property type="protein sequence ID" value="MDE1464980.1"/>
    <property type="molecule type" value="Genomic_DNA"/>
</dbReference>
<dbReference type="PANTHER" id="PTHR16222:SF12">
    <property type="entry name" value="ADP-RIBOSYLGLYCOHYDROLASE-RELATED"/>
    <property type="match status" value="1"/>
</dbReference>
<protein>
    <submittedName>
        <fullName evidence="1">ADP-ribosylglycohydrolase family protein</fullName>
    </submittedName>
</protein>
<dbReference type="SUPFAM" id="SSF101478">
    <property type="entry name" value="ADP-ribosylglycohydrolase"/>
    <property type="match status" value="1"/>
</dbReference>
<accession>A0ABT5UF17</accession>
<dbReference type="PANTHER" id="PTHR16222">
    <property type="entry name" value="ADP-RIBOSYLGLYCOHYDROLASE"/>
    <property type="match status" value="1"/>
</dbReference>
<sequence>MIVELAIGDAYGAGFEYVSKKVVKEHNNLQQYIQHSRHLSIKPGCYTDDTQMSLAIAELLIVDDEWVPENIANFFVNAFKRDPREGYASRFYQFLTDINDGKQFLEQIKPYSDKSGAAMRAGPIGLLADEKQVVEYATIQAKVTHDTPGGINSSVAAALMVHYCQYQLGDKQDLGNYLKSKVPGDWNTPWQGKVGHLGVDATHAAVAAIVSNQDLSAILKQCVDYTGDVDTVATIALAAASCSQGVNQDLPEELYSRLENSQFGLKYLQKLDQKLSIAMGIG</sequence>
<organism evidence="1 2">
    <name type="scientific">Spartinivicinus poritis</name>
    <dbReference type="NCBI Taxonomy" id="2994640"/>
    <lineage>
        <taxon>Bacteria</taxon>
        <taxon>Pseudomonadati</taxon>
        <taxon>Pseudomonadota</taxon>
        <taxon>Gammaproteobacteria</taxon>
        <taxon>Oceanospirillales</taxon>
        <taxon>Zooshikellaceae</taxon>
        <taxon>Spartinivicinus</taxon>
    </lineage>
</organism>
<dbReference type="InterPro" id="IPR005502">
    <property type="entry name" value="Ribosyl_crysJ1"/>
</dbReference>
<gene>
    <name evidence="1" type="ORF">ORQ98_23735</name>
</gene>
<evidence type="ECO:0000313" key="1">
    <source>
        <dbReference type="EMBL" id="MDE1464980.1"/>
    </source>
</evidence>
<dbReference type="Proteomes" id="UP001528823">
    <property type="component" value="Unassembled WGS sequence"/>
</dbReference>
<proteinExistence type="predicted"/>
<evidence type="ECO:0000313" key="2">
    <source>
        <dbReference type="Proteomes" id="UP001528823"/>
    </source>
</evidence>
<name>A0ABT5UF17_9GAMM</name>